<dbReference type="GO" id="GO:0086010">
    <property type="term" value="P:membrane depolarization during action potential"/>
    <property type="evidence" value="ECO:0007669"/>
    <property type="project" value="TreeGrafter"/>
</dbReference>
<feature type="domain" description="Ion transport" evidence="11">
    <location>
        <begin position="1079"/>
        <end position="1366"/>
    </location>
</feature>
<feature type="transmembrane region" description="Helical" evidence="8">
    <location>
        <begin position="1451"/>
        <end position="1470"/>
    </location>
</feature>
<feature type="transmembrane region" description="Helical" evidence="8">
    <location>
        <begin position="1482"/>
        <end position="1500"/>
    </location>
</feature>
<dbReference type="GO" id="GO:0005248">
    <property type="term" value="F:voltage-gated sodium channel activity"/>
    <property type="evidence" value="ECO:0007669"/>
    <property type="project" value="InterPro"/>
</dbReference>
<feature type="transmembrane region" description="Helical" evidence="8">
    <location>
        <begin position="1418"/>
        <end position="1439"/>
    </location>
</feature>
<dbReference type="SUPFAM" id="SSF81324">
    <property type="entry name" value="Voltage-gated potassium channels"/>
    <property type="match status" value="4"/>
</dbReference>
<feature type="transmembrane region" description="Helical" evidence="8">
    <location>
        <begin position="311"/>
        <end position="330"/>
    </location>
</feature>
<feature type="transmembrane region" description="Helical" evidence="8">
    <location>
        <begin position="577"/>
        <end position="598"/>
    </location>
</feature>
<feature type="transmembrane region" description="Helical" evidence="8">
    <location>
        <begin position="1535"/>
        <end position="1563"/>
    </location>
</feature>
<keyword evidence="4" id="KW-0677">Repeat</keyword>
<evidence type="ECO:0000259" key="11">
    <source>
        <dbReference type="Pfam" id="PF00520"/>
    </source>
</evidence>
<feature type="transmembrane region" description="Helical" evidence="8">
    <location>
        <begin position="1617"/>
        <end position="1644"/>
    </location>
</feature>
<feature type="domain" description="Ion transport" evidence="11">
    <location>
        <begin position="576"/>
        <end position="807"/>
    </location>
</feature>
<keyword evidence="7" id="KW-1015">Disulfide bond</keyword>
<feature type="transmembrane region" description="Helical" evidence="8">
    <location>
        <begin position="441"/>
        <end position="466"/>
    </location>
</feature>
<keyword evidence="2" id="KW-1003">Cell membrane</keyword>
<evidence type="ECO:0000256" key="4">
    <source>
        <dbReference type="ARBA" id="ARBA00022737"/>
    </source>
</evidence>
<feature type="transmembrane region" description="Helical" evidence="8">
    <location>
        <begin position="1211"/>
        <end position="1237"/>
    </location>
</feature>
<sequence length="1867" mass="210355">MAPFQKGNVPSMGNTIVRPSRRRTAKYQNMDPSQMMAVRQSIRSFNITTRMPSLPAERLLELPLRLSLEKPLATSQNGDKSDLLTWLQEKHLITQNDTFLTDGKAEIMHNDQQADGKQQSYCVITTRFNKPFMYRMSSCRALLMLAPQSHVRWLAVRLMTNQYPPPSSSRARDALQGSWGTREAGECCRFCSLTARTMFDSFIILTIFVNMIILATNKSYPLADYIFTAIYTGEFLIKTLARGFVFHPYSYLRNAWNWLDFIVIILAYMTIAFPFLPGLSALRAFRALKMIAILPALKTIVGAIFKSAGLLLNVMLLMIFALIIISLFGLQIFRGVLRQKCVFLPNPGTSSLSDAEWSNYVQNKSNWLITDDIEIMVCGNGTGTSHCPANYTCLPDIGENPNHGATSFDNFGWAMMTSFQIITIDYWENCYNMVLRASGQYFIGFFIVVIMLGGYYVVNLVLAVVASSYERELRHHQQLLDEEKKERAEAERKQRQVVEALMSVNKEAHMHMSTRQSGDLSVDSSISQGLDHLGAGSTLQLTRRPRERLVACLNSLRCCSAFVAFRQRLRTLVTSSVFETFITILIITNTVMMAIDYYNAPYSSALDVGNTVLTTIFIAEAVLKLTALFPRVYFHLGWNIFDFCVVITSVVEWILDSMSNTNINISIIRTFRILRVFKLAKKWKTLNLLIRVMKSAIGEMRNLTVIFALVIYIFAVIGMQLIGRDYYHNRNKFSSGQVPRWNFLDFYSSFLMVFRVLCGEWIEPLYECLVCSNIYYCIPLFILTYIVGGFLVLNLFLALLLASFGGDNLKARSSGERTAKSASVKHFLTGLKPRRTFHVSTKPSRFGRRKKEAASRRGEHARLDMDVGTYHNLQRSSVASVQATQDYIYIAPAKPLARLARTPTSDDVSAEVRNSWQRLNDLLHSSATAGGTASLKNNSVILDPAKLEGGSVRSSAHSQESKLWSEDDSEDESDAESHQAEGSEQRVQVPPCFSASCICCCHRQRRRDSDVERAVGSGGGDGEGGGRHGEEPSGGEASTGRQGSDGGREGSGSGCCGGCVGAFHAVRRMVFRLCHTTGFNGLVLFMVIMSSFTLTLDDKYNSSNAQLMQVLRYMDIFYMAFFSMEMFLKMIGLGLHKYFTSFWTLLDCFLVLEGLSNVAVEFEPLGVCSHQVSWLNQLASAVPALKSLRSLRTLRALRPLRAISRWKGMRLVVNALVTSIPSISNVMLMCLLFWMVFGIAGVQLFGGKFFRCIDAEGNRLPATEVANRTVCESLAAEGYLWVNAIINYDNILSAYLALLQVATLEGWIEQMADASDSTGVDQQPSYNANIYSQMFFIIFVIIGSFFILNLFIGVVIDNFNSVHKRSHKEGALMALLTEDQQKFYKTMRRLYRSKPSKSIPQPQNRVLRFFYLLVHRRLFEYISTAVISLNMVMLASEHYKQSESFTNITKIINLVFTGLFMLEAALKILGNRIHYFRQPWDIFDFFVVCISLTEIVLETMASQVNFSPAILRVFRVVRLVRLLRLIRSVEGIRKLIYTLVISLPALINIGLLLLLIMFMYGVLGVSIFRDLPYSGSITNMVNFETFANSMTLLFRLNTAGGWNDVMGSVLGTKTQNAILVIAYFTTFVIFSNIIIINMYVAIILENFNEAQEQEETGVTDDDIDMFYRVWGKFDPLATQFLACEQLPNFFDALKRPFRIPKPNTVKIAALQLAIVEGNKVHCLDVLKTMTRVIFGRVVKTEHLRQLSRQAQEKVMRRFPLRRIMHVVSTTLALRREEKAAHVIQRAFRHWRGHQAQEPRGCRTSLRSRRGGGYREGPKGAGADSTGGGGGEGGAGVDFSEVVSCCKVMNGWKVKSFARRRSTVRDAT</sequence>
<proteinExistence type="inferred from homology"/>
<evidence type="ECO:0000256" key="7">
    <source>
        <dbReference type="ARBA" id="ARBA00023157"/>
    </source>
</evidence>
<dbReference type="PRINTS" id="PR00170">
    <property type="entry name" value="NACHANNEL"/>
</dbReference>
<dbReference type="InterPro" id="IPR005821">
    <property type="entry name" value="Ion_trans_dom"/>
</dbReference>
<feature type="transmembrane region" description="Helical" evidence="8">
    <location>
        <begin position="261"/>
        <end position="280"/>
    </location>
</feature>
<feature type="domain" description="Ion transport" evidence="11">
    <location>
        <begin position="1417"/>
        <end position="1654"/>
    </location>
</feature>
<keyword evidence="8" id="KW-0894">Sodium channel</keyword>
<comment type="function">
    <text evidence="8">Mediates the voltage-dependent sodium ion permeability of excitable membranes. Assuming opened or closed conformations in response to the voltage difference across the membrane, the protein forms a sodium-selective channel through which Na(+) ions may pass in accordance with their electrochemical gradient.</text>
</comment>
<dbReference type="Gene3D" id="1.20.120.350">
    <property type="entry name" value="Voltage-gated potassium channels. Chain C"/>
    <property type="match status" value="4"/>
</dbReference>
<keyword evidence="3 8" id="KW-0812">Transmembrane</keyword>
<keyword evidence="8" id="KW-0739">Sodium transport</keyword>
<keyword evidence="8" id="KW-0813">Transport</keyword>
<dbReference type="CDD" id="cd13433">
    <property type="entry name" value="Na_channel_gate"/>
    <property type="match status" value="1"/>
</dbReference>
<evidence type="ECO:0000256" key="9">
    <source>
        <dbReference type="SAM" id="Coils"/>
    </source>
</evidence>
<dbReference type="FunFam" id="1.20.120.350:FF:000068">
    <property type="entry name" value="Sodium channel protein"/>
    <property type="match status" value="1"/>
</dbReference>
<evidence type="ECO:0000256" key="10">
    <source>
        <dbReference type="SAM" id="MobiDB-lite"/>
    </source>
</evidence>
<evidence type="ECO:0000256" key="5">
    <source>
        <dbReference type="ARBA" id="ARBA00022989"/>
    </source>
</evidence>
<feature type="region of interest" description="Disordered" evidence="10">
    <location>
        <begin position="1794"/>
        <end position="1830"/>
    </location>
</feature>
<keyword evidence="8" id="KW-0406">Ion transport</keyword>
<keyword evidence="12" id="KW-1185">Reference proteome</keyword>
<feature type="transmembrane region" description="Helical" evidence="8">
    <location>
        <begin position="1077"/>
        <end position="1096"/>
    </location>
</feature>
<name>A0AAJ7T1M4_PETMA</name>
<dbReference type="GO" id="GO:0001518">
    <property type="term" value="C:voltage-gated sodium channel complex"/>
    <property type="evidence" value="ECO:0007669"/>
    <property type="project" value="UniProtKB-UniRule"/>
</dbReference>
<dbReference type="PANTHER" id="PTHR10037">
    <property type="entry name" value="VOLTAGE-GATED CATION CHANNEL CALCIUM AND SODIUM"/>
    <property type="match status" value="1"/>
</dbReference>
<feature type="transmembrane region" description="Helical" evidence="8">
    <location>
        <begin position="636"/>
        <end position="655"/>
    </location>
</feature>
<protein>
    <recommendedName>
        <fullName evidence="8">Sodium channel protein</fullName>
    </recommendedName>
</protein>
<dbReference type="InterPro" id="IPR001696">
    <property type="entry name" value="Na_channel_asu"/>
</dbReference>
<dbReference type="Pfam" id="PF00520">
    <property type="entry name" value="Ion_trans"/>
    <property type="match status" value="4"/>
</dbReference>
<keyword evidence="6 8" id="KW-0472">Membrane</keyword>
<keyword evidence="8" id="KW-0915">Sodium</keyword>
<evidence type="ECO:0000256" key="8">
    <source>
        <dbReference type="RuleBase" id="RU361132"/>
    </source>
</evidence>
<dbReference type="RefSeq" id="XP_032809638.1">
    <property type="nucleotide sequence ID" value="XM_032953747.1"/>
</dbReference>
<dbReference type="PANTHER" id="PTHR10037:SF62">
    <property type="entry name" value="SODIUM CHANNEL PROTEIN 60E"/>
    <property type="match status" value="1"/>
</dbReference>
<reference evidence="13" key="1">
    <citation type="submission" date="2025-08" db="UniProtKB">
        <authorList>
            <consortium name="RefSeq"/>
        </authorList>
    </citation>
    <scope>IDENTIFICATION</scope>
    <source>
        <tissue evidence="13">Sperm</tissue>
    </source>
</reference>
<comment type="subcellular location">
    <subcellularLocation>
        <location evidence="1 8">Cell membrane</location>
        <topology evidence="1 8">Multi-pass membrane protein</topology>
    </subcellularLocation>
</comment>
<keyword evidence="5 8" id="KW-1133">Transmembrane helix</keyword>
<feature type="domain" description="Ion transport" evidence="11">
    <location>
        <begin position="197"/>
        <end position="472"/>
    </location>
</feature>
<comment type="caution">
    <text evidence="8">Lacks conserved residue(s) required for the propagation of feature annotation.</text>
</comment>
<evidence type="ECO:0000313" key="13">
    <source>
        <dbReference type="RefSeq" id="XP_032809638.1"/>
    </source>
</evidence>
<keyword evidence="8" id="KW-0851">Voltage-gated channel</keyword>
<feature type="transmembrane region" description="Helical" evidence="8">
    <location>
        <begin position="703"/>
        <end position="722"/>
    </location>
</feature>
<feature type="transmembrane region" description="Helical" evidence="8">
    <location>
        <begin position="1334"/>
        <end position="1356"/>
    </location>
</feature>
<dbReference type="InterPro" id="IPR027359">
    <property type="entry name" value="Volt_channel_dom_sf"/>
</dbReference>
<organism evidence="12 13">
    <name type="scientific">Petromyzon marinus</name>
    <name type="common">Sea lamprey</name>
    <dbReference type="NCBI Taxonomy" id="7757"/>
    <lineage>
        <taxon>Eukaryota</taxon>
        <taxon>Metazoa</taxon>
        <taxon>Chordata</taxon>
        <taxon>Craniata</taxon>
        <taxon>Vertebrata</taxon>
        <taxon>Cyclostomata</taxon>
        <taxon>Hyperoartia</taxon>
        <taxon>Petromyzontiformes</taxon>
        <taxon>Petromyzontidae</taxon>
        <taxon>Petromyzon</taxon>
    </lineage>
</organism>
<feature type="coiled-coil region" evidence="9">
    <location>
        <begin position="466"/>
        <end position="500"/>
    </location>
</feature>
<comment type="similarity">
    <text evidence="8">Belongs to the sodium channel (TC 1.A.1.10) family.</text>
</comment>
<feature type="transmembrane region" description="Helical" evidence="8">
    <location>
        <begin position="782"/>
        <end position="804"/>
    </location>
</feature>
<dbReference type="InterPro" id="IPR044564">
    <property type="entry name" value="Na_chnl_inactivation_gate"/>
</dbReference>
<dbReference type="GO" id="GO:0019228">
    <property type="term" value="P:neuronal action potential"/>
    <property type="evidence" value="ECO:0007669"/>
    <property type="project" value="TreeGrafter"/>
</dbReference>
<feature type="region of interest" description="Disordered" evidence="10">
    <location>
        <begin position="1010"/>
        <end position="1048"/>
    </location>
</feature>
<dbReference type="Gene3D" id="1.10.238.10">
    <property type="entry name" value="EF-hand"/>
    <property type="match status" value="1"/>
</dbReference>
<feature type="transmembrane region" description="Helical" evidence="8">
    <location>
        <begin position="197"/>
        <end position="215"/>
    </location>
</feature>
<feature type="transmembrane region" description="Helical" evidence="8">
    <location>
        <begin position="1116"/>
        <end position="1135"/>
    </location>
</feature>
<feature type="region of interest" description="Disordered" evidence="10">
    <location>
        <begin position="949"/>
        <end position="985"/>
    </location>
</feature>
<dbReference type="Proteomes" id="UP001318040">
    <property type="component" value="Chromosome 13"/>
</dbReference>
<evidence type="ECO:0000313" key="12">
    <source>
        <dbReference type="Proteomes" id="UP001318040"/>
    </source>
</evidence>
<feature type="region of interest" description="Disordered" evidence="10">
    <location>
        <begin position="1"/>
        <end position="20"/>
    </location>
</feature>
<accession>A0AAJ7T1M4</accession>
<dbReference type="KEGG" id="pmrn:116942140"/>
<dbReference type="InterPro" id="IPR043203">
    <property type="entry name" value="VGCC_Ca_Na"/>
</dbReference>
<evidence type="ECO:0000256" key="3">
    <source>
        <dbReference type="ARBA" id="ARBA00022692"/>
    </source>
</evidence>
<evidence type="ECO:0000256" key="2">
    <source>
        <dbReference type="ARBA" id="ARBA00022475"/>
    </source>
</evidence>
<evidence type="ECO:0000256" key="1">
    <source>
        <dbReference type="ARBA" id="ARBA00004651"/>
    </source>
</evidence>
<evidence type="ECO:0000256" key="6">
    <source>
        <dbReference type="ARBA" id="ARBA00023136"/>
    </source>
</evidence>
<feature type="compositionally biased region" description="Basic and acidic residues" evidence="10">
    <location>
        <begin position="975"/>
        <end position="984"/>
    </location>
</feature>
<gene>
    <name evidence="13" type="primary">LOC116942140</name>
</gene>
<keyword evidence="9" id="KW-0175">Coiled coil</keyword>
<dbReference type="Gene3D" id="1.10.287.70">
    <property type="match status" value="4"/>
</dbReference>
<keyword evidence="8" id="KW-0407">Ion channel</keyword>
<feature type="transmembrane region" description="Helical" evidence="8">
    <location>
        <begin position="222"/>
        <end position="241"/>
    </location>
</feature>